<evidence type="ECO:0000313" key="5">
    <source>
        <dbReference type="RefSeq" id="XP_005749675.1"/>
    </source>
</evidence>
<feature type="transmembrane region" description="Helical" evidence="2">
    <location>
        <begin position="311"/>
        <end position="332"/>
    </location>
</feature>
<gene>
    <name evidence="5" type="primary">LOC102211639</name>
</gene>
<evidence type="ECO:0000256" key="1">
    <source>
        <dbReference type="SAM" id="MobiDB-lite"/>
    </source>
</evidence>
<proteinExistence type="predicted"/>
<evidence type="ECO:0000256" key="2">
    <source>
        <dbReference type="SAM" id="Phobius"/>
    </source>
</evidence>
<dbReference type="Proteomes" id="UP000695023">
    <property type="component" value="Unplaced"/>
</dbReference>
<feature type="region of interest" description="Disordered" evidence="1">
    <location>
        <begin position="195"/>
        <end position="265"/>
    </location>
</feature>
<feature type="compositionally biased region" description="Polar residues" evidence="1">
    <location>
        <begin position="242"/>
        <end position="254"/>
    </location>
</feature>
<sequence length="394" mass="41754">MKMRNLLLGVLLGLLAAVHSTPVNTVTQNPANPDAGFLEDAMTEGFIVGPSPTLTTETPKISATVQASQTPVYNSEDMTEGSAAGKISDILTTSISPHETTTLNISNAQSSGFIESAVNDGSGLGENSDESPIAFTLNTTTTNATNAPTSNSTDSYMFEGSAVESTIPIALDTTTATHAPTSDFTEHYILKRRGSGYTSPSLFSHTTTTSVTSEDQSINTSNNNVLSQTTDPTVSTSDVTTNLDSGSGSELVSKSTTMTSGSSVETSTVSSILSKQNRNILHQENNFKASQTQTQTTNTETTHKGHVTPDWIIILGFIVGVAALVILCVAIATRHKWNGPNQANLTVASNNLSNQNREREMETFLPNEKPKENGHSGEYTVIPLEDVPENGPSY</sequence>
<keyword evidence="2" id="KW-1133">Transmembrane helix</keyword>
<organism evidence="4 5">
    <name type="scientific">Pundamilia nyererei</name>
    <dbReference type="NCBI Taxonomy" id="303518"/>
    <lineage>
        <taxon>Eukaryota</taxon>
        <taxon>Metazoa</taxon>
        <taxon>Chordata</taxon>
        <taxon>Craniata</taxon>
        <taxon>Vertebrata</taxon>
        <taxon>Euteleostomi</taxon>
        <taxon>Actinopterygii</taxon>
        <taxon>Neopterygii</taxon>
        <taxon>Teleostei</taxon>
        <taxon>Neoteleostei</taxon>
        <taxon>Acanthomorphata</taxon>
        <taxon>Ovalentaria</taxon>
        <taxon>Cichlomorphae</taxon>
        <taxon>Cichliformes</taxon>
        <taxon>Cichlidae</taxon>
        <taxon>African cichlids</taxon>
        <taxon>Pseudocrenilabrinae</taxon>
        <taxon>Haplochromini</taxon>
        <taxon>Pundamilia</taxon>
    </lineage>
</organism>
<protein>
    <submittedName>
        <fullName evidence="5">Mucin-5AC-like</fullName>
    </submittedName>
</protein>
<dbReference type="RefSeq" id="XP_005749675.1">
    <property type="nucleotide sequence ID" value="XM_005749618.2"/>
</dbReference>
<keyword evidence="2" id="KW-0472">Membrane</keyword>
<dbReference type="GeneID" id="102211639"/>
<feature type="region of interest" description="Disordered" evidence="1">
    <location>
        <begin position="367"/>
        <end position="394"/>
    </location>
</feature>
<keyword evidence="2" id="KW-0812">Transmembrane</keyword>
<evidence type="ECO:0000256" key="3">
    <source>
        <dbReference type="SAM" id="SignalP"/>
    </source>
</evidence>
<reference evidence="5" key="1">
    <citation type="submission" date="2025-08" db="UniProtKB">
        <authorList>
            <consortium name="RefSeq"/>
        </authorList>
    </citation>
    <scope>IDENTIFICATION</scope>
</reference>
<keyword evidence="4" id="KW-1185">Reference proteome</keyword>
<feature type="compositionally biased region" description="Low complexity" evidence="1">
    <location>
        <begin position="229"/>
        <end position="241"/>
    </location>
</feature>
<evidence type="ECO:0000313" key="4">
    <source>
        <dbReference type="Proteomes" id="UP000695023"/>
    </source>
</evidence>
<feature type="compositionally biased region" description="Low complexity" evidence="1">
    <location>
        <begin position="255"/>
        <end position="265"/>
    </location>
</feature>
<keyword evidence="3" id="KW-0732">Signal</keyword>
<name>A0A9Y3VVB9_9CICH</name>
<feature type="compositionally biased region" description="Polar residues" evidence="1">
    <location>
        <begin position="196"/>
        <end position="228"/>
    </location>
</feature>
<feature type="signal peptide" evidence="3">
    <location>
        <begin position="1"/>
        <end position="20"/>
    </location>
</feature>
<accession>A0A9Y3VVB9</accession>
<feature type="chain" id="PRO_5041212048" evidence="3">
    <location>
        <begin position="21"/>
        <end position="394"/>
    </location>
</feature>
<dbReference type="AlphaFoldDB" id="A0A9Y3VVB9"/>